<reference evidence="2" key="1">
    <citation type="submission" date="2022-11" db="EMBL/GenBank/DDBJ databases">
        <title>Centuries of genome instability and evolution in soft-shell clam transmissible cancer (bioRxiv).</title>
        <authorList>
            <person name="Hart S.F.M."/>
            <person name="Yonemitsu M.A."/>
            <person name="Giersch R.M."/>
            <person name="Beal B.F."/>
            <person name="Arriagada G."/>
            <person name="Davis B.W."/>
            <person name="Ostrander E.A."/>
            <person name="Goff S.P."/>
            <person name="Metzger M.J."/>
        </authorList>
    </citation>
    <scope>NUCLEOTIDE SEQUENCE</scope>
    <source>
        <strain evidence="2">MELC-2E11</strain>
        <tissue evidence="2">Siphon/mantle</tissue>
    </source>
</reference>
<protein>
    <submittedName>
        <fullName evidence="2">Uncharacterized protein</fullName>
    </submittedName>
</protein>
<dbReference type="Proteomes" id="UP001164746">
    <property type="component" value="Chromosome 11"/>
</dbReference>
<organism evidence="2 3">
    <name type="scientific">Mya arenaria</name>
    <name type="common">Soft-shell clam</name>
    <dbReference type="NCBI Taxonomy" id="6604"/>
    <lineage>
        <taxon>Eukaryota</taxon>
        <taxon>Metazoa</taxon>
        <taxon>Spiralia</taxon>
        <taxon>Lophotrochozoa</taxon>
        <taxon>Mollusca</taxon>
        <taxon>Bivalvia</taxon>
        <taxon>Autobranchia</taxon>
        <taxon>Heteroconchia</taxon>
        <taxon>Euheterodonta</taxon>
        <taxon>Imparidentia</taxon>
        <taxon>Neoheterodontei</taxon>
        <taxon>Myida</taxon>
        <taxon>Myoidea</taxon>
        <taxon>Myidae</taxon>
        <taxon>Mya</taxon>
    </lineage>
</organism>
<evidence type="ECO:0000313" key="3">
    <source>
        <dbReference type="Proteomes" id="UP001164746"/>
    </source>
</evidence>
<feature type="non-terminal residue" evidence="2">
    <location>
        <position position="1"/>
    </location>
</feature>
<dbReference type="EMBL" id="CP111022">
    <property type="protein sequence ID" value="WAR19982.1"/>
    <property type="molecule type" value="Genomic_DNA"/>
</dbReference>
<keyword evidence="3" id="KW-1185">Reference proteome</keyword>
<name>A0ABY7FEG8_MYAAR</name>
<evidence type="ECO:0000313" key="2">
    <source>
        <dbReference type="EMBL" id="WAR19982.1"/>
    </source>
</evidence>
<proteinExistence type="predicted"/>
<accession>A0ABY7FEG8</accession>
<feature type="region of interest" description="Disordered" evidence="1">
    <location>
        <begin position="1"/>
        <end position="67"/>
    </location>
</feature>
<feature type="compositionally biased region" description="Polar residues" evidence="1">
    <location>
        <begin position="1"/>
        <end position="50"/>
    </location>
</feature>
<sequence>TTGNQNVITTPPRTSNVNHATSPSRDQSQSLTSTDKRANQSQTLPRQVTSKPPPSPSHESRISFDQSRQAEEFTWSAFTPRSQDVFEDAYTRHKYFYKFSDKVLKQGTKMKASVWDSPGKPGETLTYEQLLQGVLTEGERLLLGGSWLYFRDVEFFEPECSRHIRPPLGEDASISEFGAGKEQGGYKLAVSKVNHVFFQNIPIDCFESVELSSSVGTRAESKLKERKPACCGIFSCIGVGRCGFTWDATPPLPINIVKRVIRLGVYLPPWRTPAIMIVHLHPKMSLTSARDFVTQLQNHVPQMQYNVRHGATVL</sequence>
<gene>
    <name evidence="2" type="ORF">MAR_001820</name>
</gene>
<evidence type="ECO:0000256" key="1">
    <source>
        <dbReference type="SAM" id="MobiDB-lite"/>
    </source>
</evidence>